<dbReference type="PANTHER" id="PTHR48106">
    <property type="entry name" value="QUINONE OXIDOREDUCTASE PIG3-RELATED"/>
    <property type="match status" value="1"/>
</dbReference>
<dbReference type="PROSITE" id="PS01162">
    <property type="entry name" value="QOR_ZETA_CRYSTAL"/>
    <property type="match status" value="1"/>
</dbReference>
<dbReference type="GO" id="GO:0035925">
    <property type="term" value="F:mRNA 3'-UTR AU-rich region binding"/>
    <property type="evidence" value="ECO:0007669"/>
    <property type="project" value="TreeGrafter"/>
</dbReference>
<name>A0AAE7NJW7_9BRAD</name>
<dbReference type="PANTHER" id="PTHR48106:SF13">
    <property type="entry name" value="QUINONE OXIDOREDUCTASE-RELATED"/>
    <property type="match status" value="1"/>
</dbReference>
<dbReference type="GO" id="GO:0005829">
    <property type="term" value="C:cytosol"/>
    <property type="evidence" value="ECO:0007669"/>
    <property type="project" value="TreeGrafter"/>
</dbReference>
<dbReference type="Gene3D" id="3.40.50.720">
    <property type="entry name" value="NAD(P)-binding Rossmann-like Domain"/>
    <property type="match status" value="1"/>
</dbReference>
<evidence type="ECO:0000313" key="5">
    <source>
        <dbReference type="Proteomes" id="UP000594015"/>
    </source>
</evidence>
<dbReference type="InterPro" id="IPR020843">
    <property type="entry name" value="ER"/>
</dbReference>
<dbReference type="Gene3D" id="3.90.180.10">
    <property type="entry name" value="Medium-chain alcohol dehydrogenases, catalytic domain"/>
    <property type="match status" value="1"/>
</dbReference>
<dbReference type="SUPFAM" id="SSF51735">
    <property type="entry name" value="NAD(P)-binding Rossmann-fold domains"/>
    <property type="match status" value="1"/>
</dbReference>
<organism evidence="4 5">
    <name type="scientific">Bradyrhizobium arachidis</name>
    <dbReference type="NCBI Taxonomy" id="858423"/>
    <lineage>
        <taxon>Bacteria</taxon>
        <taxon>Pseudomonadati</taxon>
        <taxon>Pseudomonadota</taxon>
        <taxon>Alphaproteobacteria</taxon>
        <taxon>Hyphomicrobiales</taxon>
        <taxon>Nitrobacteraceae</taxon>
        <taxon>Bradyrhizobium</taxon>
    </lineage>
</organism>
<evidence type="ECO:0000256" key="1">
    <source>
        <dbReference type="ARBA" id="ARBA00022857"/>
    </source>
</evidence>
<evidence type="ECO:0000256" key="2">
    <source>
        <dbReference type="ARBA" id="ARBA00023002"/>
    </source>
</evidence>
<dbReference type="Proteomes" id="UP000594015">
    <property type="component" value="Chromosome"/>
</dbReference>
<evidence type="ECO:0000259" key="3">
    <source>
        <dbReference type="SMART" id="SM00829"/>
    </source>
</evidence>
<dbReference type="Pfam" id="PF13602">
    <property type="entry name" value="ADH_zinc_N_2"/>
    <property type="match status" value="1"/>
</dbReference>
<dbReference type="InterPro" id="IPR002364">
    <property type="entry name" value="Quin_OxRdtase/zeta-crystal_CS"/>
</dbReference>
<dbReference type="InterPro" id="IPR011032">
    <property type="entry name" value="GroES-like_sf"/>
</dbReference>
<dbReference type="GO" id="GO:0070402">
    <property type="term" value="F:NADPH binding"/>
    <property type="evidence" value="ECO:0007669"/>
    <property type="project" value="TreeGrafter"/>
</dbReference>
<dbReference type="SUPFAM" id="SSF50129">
    <property type="entry name" value="GroES-like"/>
    <property type="match status" value="1"/>
</dbReference>
<reference evidence="4 5" key="1">
    <citation type="submission" date="2018-06" db="EMBL/GenBank/DDBJ databases">
        <title>Comparative genomics of Bradyrhizobium nodulating Arachidis hypogaea.</title>
        <authorList>
            <person name="Li Y."/>
        </authorList>
    </citation>
    <scope>NUCLEOTIDE SEQUENCE [LARGE SCALE GENOMIC DNA]</scope>
    <source>
        <strain evidence="4 5">CCBAU 051107</strain>
    </source>
</reference>
<keyword evidence="2" id="KW-0560">Oxidoreductase</keyword>
<dbReference type="RefSeq" id="WP_092214488.1">
    <property type="nucleotide sequence ID" value="NZ_CP030050.1"/>
</dbReference>
<sequence>MKAVRLSRFGEPDVLEVVQIPEPIPGDGQILVRVEAAGVNYFEALMRADRYAVTPALPLLLGVEVAGVVEAAGRGAESAIGTRVAIPLFAVGASGGYAEYVAVDAAAAVPIPDRVSSGVAVALLIQGLTALRAARRYPLAGKTVLVTAAAGGVGTLLVQLLRQMGAAKIIAAASKREKLDLALSLGADIAVNYADDRWSEAAKDATHGHGIDIVYDFVGGKIGSDCLPLLKQGGILVSGALGRITFTHLDLESMAERNQSINGFALLPLLAPDALQTDLAYLFDLSSTGALNVLIDETYSLDDVAKAHRRMESRSSQGKIILVP</sequence>
<dbReference type="EMBL" id="CP030050">
    <property type="protein sequence ID" value="QOZ67348.1"/>
    <property type="molecule type" value="Genomic_DNA"/>
</dbReference>
<gene>
    <name evidence="4" type="ORF">WN72_14295</name>
</gene>
<dbReference type="GO" id="GO:0003960">
    <property type="term" value="F:quinone reductase (NADPH) activity"/>
    <property type="evidence" value="ECO:0007669"/>
    <property type="project" value="TreeGrafter"/>
</dbReference>
<dbReference type="InterPro" id="IPR013154">
    <property type="entry name" value="ADH-like_N"/>
</dbReference>
<proteinExistence type="predicted"/>
<feature type="domain" description="Enoyl reductase (ER)" evidence="3">
    <location>
        <begin position="10"/>
        <end position="322"/>
    </location>
</feature>
<protein>
    <submittedName>
        <fullName evidence="4">Zinc-binding alcohol dehydrogenase family protein</fullName>
    </submittedName>
</protein>
<evidence type="ECO:0000313" key="4">
    <source>
        <dbReference type="EMBL" id="QOZ67348.1"/>
    </source>
</evidence>
<dbReference type="KEGG" id="barh:WN72_14295"/>
<keyword evidence="1" id="KW-0521">NADP</keyword>
<dbReference type="SMART" id="SM00829">
    <property type="entry name" value="PKS_ER"/>
    <property type="match status" value="1"/>
</dbReference>
<dbReference type="InterPro" id="IPR036291">
    <property type="entry name" value="NAD(P)-bd_dom_sf"/>
</dbReference>
<accession>A0AAE7NJW7</accession>
<dbReference type="GO" id="GO:0008270">
    <property type="term" value="F:zinc ion binding"/>
    <property type="evidence" value="ECO:0007669"/>
    <property type="project" value="InterPro"/>
</dbReference>
<dbReference type="AlphaFoldDB" id="A0AAE7NJW7"/>
<dbReference type="Pfam" id="PF08240">
    <property type="entry name" value="ADH_N"/>
    <property type="match status" value="1"/>
</dbReference>